<evidence type="ECO:0000259" key="3">
    <source>
        <dbReference type="PROSITE" id="PS51175"/>
    </source>
</evidence>
<comment type="caution">
    <text evidence="4">The sequence shown here is derived from an EMBL/GenBank/DDBJ whole genome shotgun (WGS) entry which is preliminary data.</text>
</comment>
<sequence>MAAPGVGPADAQTQALPIVTSAPAPGLGWRDVRLSRQHTVSDDEALPVSRTRLMLVFGVLAVTALTTVVALTGGAERPMESVVGFDGAAGGSVFGDDPSFGSTPQRAPVAPPPPRPSHGDSGAGRAATGGVGATRQPREPAGARLTPTGVGHARRPGSGPHRAPPPRPAAPGWLILEAESPDNDVAGGAQRMRRAGVFNGGAVSGLGRAARGQPEGWLRFTDVRAPRPGRYAVLVYYLTPDGLAGRAVGATVRVDGRAPVHLGRFPPTREVRSKIVWVTLRQGVNTLRFGNAWGPAPVIDRVVVRPNG</sequence>
<name>A0ABN2KQ14_9ACTN</name>
<protein>
    <recommendedName>
        <fullName evidence="3">CBM6 domain-containing protein</fullName>
    </recommendedName>
</protein>
<gene>
    <name evidence="4" type="ORF">GCM10009681_34470</name>
</gene>
<evidence type="ECO:0000256" key="2">
    <source>
        <dbReference type="SAM" id="Phobius"/>
    </source>
</evidence>
<dbReference type="Gene3D" id="2.60.120.260">
    <property type="entry name" value="Galactose-binding domain-like"/>
    <property type="match status" value="1"/>
</dbReference>
<feature type="region of interest" description="Disordered" evidence="1">
    <location>
        <begin position="94"/>
        <end position="170"/>
    </location>
</feature>
<dbReference type="InterPro" id="IPR005084">
    <property type="entry name" value="CBM6"/>
</dbReference>
<evidence type="ECO:0000313" key="5">
    <source>
        <dbReference type="Proteomes" id="UP001500655"/>
    </source>
</evidence>
<keyword evidence="2" id="KW-0812">Transmembrane</keyword>
<reference evidence="4 5" key="1">
    <citation type="journal article" date="2019" name="Int. J. Syst. Evol. Microbiol.">
        <title>The Global Catalogue of Microorganisms (GCM) 10K type strain sequencing project: providing services to taxonomists for standard genome sequencing and annotation.</title>
        <authorList>
            <consortium name="The Broad Institute Genomics Platform"/>
            <consortium name="The Broad Institute Genome Sequencing Center for Infectious Disease"/>
            <person name="Wu L."/>
            <person name="Ma J."/>
        </authorList>
    </citation>
    <scope>NUCLEOTIDE SEQUENCE [LARGE SCALE GENOMIC DNA]</scope>
    <source>
        <strain evidence="4 5">JCM 13249</strain>
    </source>
</reference>
<keyword evidence="5" id="KW-1185">Reference proteome</keyword>
<feature type="domain" description="CBM6" evidence="3">
    <location>
        <begin position="174"/>
        <end position="305"/>
    </location>
</feature>
<dbReference type="RefSeq" id="WP_344082759.1">
    <property type="nucleotide sequence ID" value="NZ_BAAALS010000016.1"/>
</dbReference>
<evidence type="ECO:0000256" key="1">
    <source>
        <dbReference type="SAM" id="MobiDB-lite"/>
    </source>
</evidence>
<keyword evidence="2" id="KW-0472">Membrane</keyword>
<organism evidence="4 5">
    <name type="scientific">Luedemannella helvata</name>
    <dbReference type="NCBI Taxonomy" id="349315"/>
    <lineage>
        <taxon>Bacteria</taxon>
        <taxon>Bacillati</taxon>
        <taxon>Actinomycetota</taxon>
        <taxon>Actinomycetes</taxon>
        <taxon>Micromonosporales</taxon>
        <taxon>Micromonosporaceae</taxon>
        <taxon>Luedemannella</taxon>
    </lineage>
</organism>
<feature type="transmembrane region" description="Helical" evidence="2">
    <location>
        <begin position="53"/>
        <end position="71"/>
    </location>
</feature>
<dbReference type="Proteomes" id="UP001500655">
    <property type="component" value="Unassembled WGS sequence"/>
</dbReference>
<dbReference type="EMBL" id="BAAALS010000016">
    <property type="protein sequence ID" value="GAA1760375.1"/>
    <property type="molecule type" value="Genomic_DNA"/>
</dbReference>
<accession>A0ABN2KQ14</accession>
<keyword evidence="2" id="KW-1133">Transmembrane helix</keyword>
<dbReference type="PROSITE" id="PS51175">
    <property type="entry name" value="CBM6"/>
    <property type="match status" value="1"/>
</dbReference>
<proteinExistence type="predicted"/>
<evidence type="ECO:0000313" key="4">
    <source>
        <dbReference type="EMBL" id="GAA1760375.1"/>
    </source>
</evidence>